<accession>A0ABD1YKL8</accession>
<evidence type="ECO:0000313" key="2">
    <source>
        <dbReference type="EMBL" id="KAL2630237.1"/>
    </source>
</evidence>
<proteinExistence type="predicted"/>
<dbReference type="AlphaFoldDB" id="A0ABD1YKL8"/>
<comment type="caution">
    <text evidence="2">The sequence shown here is derived from an EMBL/GenBank/DDBJ whole genome shotgun (WGS) entry which is preliminary data.</text>
</comment>
<sequence>MADVLSSSSMKIAAAAAGVSSFANNSSSSPSSSKRFIPQSTTSSLSSSLRQRSKFHAVRLTGIHDRQPPHMERSSLPGRAMPPAAAARKDSNRLDDPFDYGPDEDLEYGDLMSKGKQGVEEPRPRDNKASPYGFLEFPAQHNVEITTLGLYVRKDVRRCLCWVAGGVYENLLFFPMIKLLKSRYPGVKVDIVTSARGKQTYEMNKYVNKAMAFDVDAEWVEPAELAEFLGVLRDSYYDMILSTKYAGFKHCTTMFMVGGRTRRISYVLPYHAEWVSNKFLNKAIEPPRENLAEGGYNMYKEMIDYIRQPSNGVPEEPVPIMEVGVPKRVRGVAQNKYTEAGVVAGKYVVFHGVESDSSASMQSLGDSDSLLPASFWAQLKASAGMPVLIVVPNMKDKKKVYKACGNDAHVVFITTPGQLGAVIRDSAGVVSTNTAAVQIAVAFDKPSVAIFGSDDKASLFVPYFAKKLKVVTSKTGKLADVDVEETVSAWKAATAEQVPVAV</sequence>
<evidence type="ECO:0000256" key="1">
    <source>
        <dbReference type="SAM" id="MobiDB-lite"/>
    </source>
</evidence>
<dbReference type="PANTHER" id="PTHR37698">
    <property type="entry name" value="PHOTOSYNTHETIC NDH SUBUNIT OF SUBCOMPLEX B 1, CHLOROPLASTIC"/>
    <property type="match status" value="1"/>
</dbReference>
<keyword evidence="3" id="KW-1185">Reference proteome</keyword>
<protein>
    <submittedName>
        <fullName evidence="2">Uncharacterized protein</fullName>
    </submittedName>
</protein>
<dbReference type="PANTHER" id="PTHR37698:SF1">
    <property type="entry name" value="PHOTOSYNTHETIC NDH SUBUNIT OF SUBCOMPLEX B 1, CHLOROPLASTIC"/>
    <property type="match status" value="1"/>
</dbReference>
<evidence type="ECO:0000313" key="3">
    <source>
        <dbReference type="Proteomes" id="UP001605036"/>
    </source>
</evidence>
<feature type="compositionally biased region" description="Basic and acidic residues" evidence="1">
    <location>
        <begin position="117"/>
        <end position="128"/>
    </location>
</feature>
<feature type="compositionally biased region" description="Low complexity" evidence="1">
    <location>
        <begin position="19"/>
        <end position="50"/>
    </location>
</feature>
<feature type="compositionally biased region" description="Basic and acidic residues" evidence="1">
    <location>
        <begin position="62"/>
        <end position="73"/>
    </location>
</feature>
<reference evidence="2 3" key="1">
    <citation type="submission" date="2024-09" db="EMBL/GenBank/DDBJ databases">
        <title>Chromosome-scale assembly of Riccia fluitans.</title>
        <authorList>
            <person name="Paukszto L."/>
            <person name="Sawicki J."/>
            <person name="Karawczyk K."/>
            <person name="Piernik-Szablinska J."/>
            <person name="Szczecinska M."/>
            <person name="Mazdziarz M."/>
        </authorList>
    </citation>
    <scope>NUCLEOTIDE SEQUENCE [LARGE SCALE GENOMIC DNA]</scope>
    <source>
        <strain evidence="2">Rf_01</strain>
        <tissue evidence="2">Aerial parts of the thallus</tissue>
    </source>
</reference>
<feature type="compositionally biased region" description="Basic and acidic residues" evidence="1">
    <location>
        <begin position="87"/>
        <end position="96"/>
    </location>
</feature>
<feature type="region of interest" description="Disordered" evidence="1">
    <location>
        <begin position="19"/>
        <end position="130"/>
    </location>
</feature>
<feature type="compositionally biased region" description="Acidic residues" evidence="1">
    <location>
        <begin position="97"/>
        <end position="108"/>
    </location>
</feature>
<organism evidence="2 3">
    <name type="scientific">Riccia fluitans</name>
    <dbReference type="NCBI Taxonomy" id="41844"/>
    <lineage>
        <taxon>Eukaryota</taxon>
        <taxon>Viridiplantae</taxon>
        <taxon>Streptophyta</taxon>
        <taxon>Embryophyta</taxon>
        <taxon>Marchantiophyta</taxon>
        <taxon>Marchantiopsida</taxon>
        <taxon>Marchantiidae</taxon>
        <taxon>Marchantiales</taxon>
        <taxon>Ricciaceae</taxon>
        <taxon>Riccia</taxon>
    </lineage>
</organism>
<gene>
    <name evidence="2" type="ORF">R1flu_014923</name>
</gene>
<dbReference type="SUPFAM" id="SSF53756">
    <property type="entry name" value="UDP-Glycosyltransferase/glycogen phosphorylase"/>
    <property type="match status" value="1"/>
</dbReference>
<name>A0ABD1YKL8_9MARC</name>
<dbReference type="EMBL" id="JBHFFA010000004">
    <property type="protein sequence ID" value="KAL2630237.1"/>
    <property type="molecule type" value="Genomic_DNA"/>
</dbReference>
<dbReference type="Gene3D" id="3.40.50.2000">
    <property type="entry name" value="Glycogen Phosphorylase B"/>
    <property type="match status" value="2"/>
</dbReference>
<dbReference type="InterPro" id="IPR044983">
    <property type="entry name" value="PNSB1"/>
</dbReference>
<dbReference type="Proteomes" id="UP001605036">
    <property type="component" value="Unassembled WGS sequence"/>
</dbReference>